<feature type="domain" description="Gcp-like" evidence="1">
    <location>
        <begin position="33"/>
        <end position="122"/>
    </location>
</feature>
<dbReference type="RefSeq" id="WP_075797009.1">
    <property type="nucleotide sequence ID" value="NZ_CP015583.1"/>
</dbReference>
<proteinExistence type="predicted"/>
<dbReference type="Proteomes" id="UP000185494">
    <property type="component" value="Chromosome 1"/>
</dbReference>
<dbReference type="GO" id="GO:0016740">
    <property type="term" value="F:transferase activity"/>
    <property type="evidence" value="ECO:0007669"/>
    <property type="project" value="UniProtKB-KW"/>
</dbReference>
<organism evidence="2 3">
    <name type="scientific">Roseomonas gilardii</name>
    <dbReference type="NCBI Taxonomy" id="257708"/>
    <lineage>
        <taxon>Bacteria</taxon>
        <taxon>Pseudomonadati</taxon>
        <taxon>Pseudomonadota</taxon>
        <taxon>Alphaproteobacteria</taxon>
        <taxon>Acetobacterales</taxon>
        <taxon>Roseomonadaceae</taxon>
        <taxon>Roseomonas</taxon>
    </lineage>
</organism>
<name>A0A1L7AB80_9PROT</name>
<dbReference type="GO" id="GO:0002949">
    <property type="term" value="P:tRNA threonylcarbamoyladenosine modification"/>
    <property type="evidence" value="ECO:0007669"/>
    <property type="project" value="InterPro"/>
</dbReference>
<gene>
    <name evidence="2" type="ORF">RGI145_01910</name>
</gene>
<dbReference type="SUPFAM" id="SSF53067">
    <property type="entry name" value="Actin-like ATPase domain"/>
    <property type="match status" value="1"/>
</dbReference>
<evidence type="ECO:0000313" key="2">
    <source>
        <dbReference type="EMBL" id="APT56055.1"/>
    </source>
</evidence>
<evidence type="ECO:0000313" key="3">
    <source>
        <dbReference type="Proteomes" id="UP000185494"/>
    </source>
</evidence>
<dbReference type="Pfam" id="PF00814">
    <property type="entry name" value="TsaD"/>
    <property type="match status" value="1"/>
</dbReference>
<accession>A0A1L7AB80</accession>
<dbReference type="KEGG" id="rgi:RGI145_01910"/>
<sequence length="209" mass="21116">MRILALDGALARCSALVCEDGRVLARRVQDGPRGHASVLPALAQEVLAEAGGGACDAVAVTVGPGGFTGLRAAIALARGFALGWGVPCLGVTLGEAFAASLPESERDGRALWVAVDTKRGRIALERPDAAPAVFAAGELPRPAGPVLLAGDAAEAAAEALRAMGADALPAALRLPEPEGVAAAAALWLRGEMPPREAEPLYLEPPAVRG</sequence>
<dbReference type="Gene3D" id="3.30.420.40">
    <property type="match status" value="1"/>
</dbReference>
<evidence type="ECO:0000259" key="1">
    <source>
        <dbReference type="Pfam" id="PF00814"/>
    </source>
</evidence>
<protein>
    <submittedName>
        <fullName evidence="2">tRNA N6-adenosine(37)-N6-threonylcarbamoyltransferase complex dimerization subunit TsaB</fullName>
    </submittedName>
</protein>
<dbReference type="eggNOG" id="COG1214">
    <property type="taxonomic scope" value="Bacteria"/>
</dbReference>
<reference evidence="2 3" key="1">
    <citation type="submission" date="2016-05" db="EMBL/GenBank/DDBJ databases">
        <title>Complete Genome and Methylome Analysis of Psychrotrophic Bacterial Isolates from Antarctic Lake Untersee.</title>
        <authorList>
            <person name="Fomenkov A."/>
            <person name="Akimov V.N."/>
            <person name="Vasilyeva L.V."/>
            <person name="Andersen D."/>
            <person name="Vincze T."/>
            <person name="Roberts R.J."/>
        </authorList>
    </citation>
    <scope>NUCLEOTIDE SEQUENCE [LARGE SCALE GENOMIC DNA]</scope>
    <source>
        <strain evidence="2 3">U14-5</strain>
    </source>
</reference>
<dbReference type="AlphaFoldDB" id="A0A1L7AB80"/>
<dbReference type="InterPro" id="IPR043129">
    <property type="entry name" value="ATPase_NBD"/>
</dbReference>
<keyword evidence="2" id="KW-0808">Transferase</keyword>
<dbReference type="InterPro" id="IPR000905">
    <property type="entry name" value="Gcp-like_dom"/>
</dbReference>
<dbReference type="InterPro" id="IPR022496">
    <property type="entry name" value="T6A_TsaB"/>
</dbReference>
<dbReference type="EMBL" id="CP015583">
    <property type="protein sequence ID" value="APT56055.1"/>
    <property type="molecule type" value="Genomic_DNA"/>
</dbReference>
<dbReference type="NCBIfam" id="TIGR03725">
    <property type="entry name" value="T6A_YeaZ"/>
    <property type="match status" value="1"/>
</dbReference>
<dbReference type="STRING" id="257708.RGI145_01910"/>